<keyword evidence="7" id="KW-0833">Ubl conjugation pathway</keyword>
<dbReference type="PROSITE" id="PS00518">
    <property type="entry name" value="ZF_RING_1"/>
    <property type="match status" value="1"/>
</dbReference>
<dbReference type="EC" id="2.3.2.31" evidence="2"/>
<dbReference type="PROSITE" id="PS51873">
    <property type="entry name" value="TRIAD"/>
    <property type="match status" value="1"/>
</dbReference>
<keyword evidence="5" id="KW-0677">Repeat</keyword>
<evidence type="ECO:0000256" key="4">
    <source>
        <dbReference type="ARBA" id="ARBA00022723"/>
    </source>
</evidence>
<accession>A0A9W8Z9A8</accession>
<reference evidence="11" key="1">
    <citation type="submission" date="2022-10" db="EMBL/GenBank/DDBJ databases">
        <title>Tapping the CABI collections for fungal endophytes: first genome assemblies for Collariella, Neodidymelliopsis, Ascochyta clinopodiicola, Didymella pomorum, Didymosphaeria variabile, Neocosmospora piperis and Neocucurbitaria cava.</title>
        <authorList>
            <person name="Hill R."/>
        </authorList>
    </citation>
    <scope>NUCLEOTIDE SEQUENCE</scope>
    <source>
        <strain evidence="11">IMI 355091</strain>
    </source>
</reference>
<dbReference type="EMBL" id="JAPEVA010000063">
    <property type="protein sequence ID" value="KAJ4402283.1"/>
    <property type="molecule type" value="Genomic_DNA"/>
</dbReference>
<dbReference type="GO" id="GO:0008270">
    <property type="term" value="F:zinc ion binding"/>
    <property type="evidence" value="ECO:0007669"/>
    <property type="project" value="UniProtKB-KW"/>
</dbReference>
<dbReference type="Gene3D" id="3.30.40.10">
    <property type="entry name" value="Zinc/RING finger domain, C3HC4 (zinc finger)"/>
    <property type="match status" value="1"/>
</dbReference>
<feature type="region of interest" description="Disordered" evidence="9">
    <location>
        <begin position="338"/>
        <end position="413"/>
    </location>
</feature>
<dbReference type="OrthoDB" id="1431934at2759"/>
<dbReference type="GO" id="GO:0016567">
    <property type="term" value="P:protein ubiquitination"/>
    <property type="evidence" value="ECO:0007669"/>
    <property type="project" value="InterPro"/>
</dbReference>
<evidence type="ECO:0000256" key="3">
    <source>
        <dbReference type="ARBA" id="ARBA00022679"/>
    </source>
</evidence>
<comment type="caution">
    <text evidence="11">The sequence shown here is derived from an EMBL/GenBank/DDBJ whole genome shotgun (WGS) entry which is preliminary data.</text>
</comment>
<dbReference type="InterPro" id="IPR013083">
    <property type="entry name" value="Znf_RING/FYVE/PHD"/>
</dbReference>
<feature type="compositionally biased region" description="Basic and acidic residues" evidence="9">
    <location>
        <begin position="27"/>
        <end position="56"/>
    </location>
</feature>
<keyword evidence="8" id="KW-0862">Zinc</keyword>
<evidence type="ECO:0000313" key="12">
    <source>
        <dbReference type="Proteomes" id="UP001140510"/>
    </source>
</evidence>
<feature type="compositionally biased region" description="Basic residues" evidence="9">
    <location>
        <begin position="194"/>
        <end position="209"/>
    </location>
</feature>
<dbReference type="Pfam" id="PF01485">
    <property type="entry name" value="IBR"/>
    <property type="match status" value="1"/>
</dbReference>
<dbReference type="PANTHER" id="PTHR11685">
    <property type="entry name" value="RBR FAMILY RING FINGER AND IBR DOMAIN-CONTAINING"/>
    <property type="match status" value="1"/>
</dbReference>
<organism evidence="11 12">
    <name type="scientific">Didymella pomorum</name>
    <dbReference type="NCBI Taxonomy" id="749634"/>
    <lineage>
        <taxon>Eukaryota</taxon>
        <taxon>Fungi</taxon>
        <taxon>Dikarya</taxon>
        <taxon>Ascomycota</taxon>
        <taxon>Pezizomycotina</taxon>
        <taxon>Dothideomycetes</taxon>
        <taxon>Pleosporomycetidae</taxon>
        <taxon>Pleosporales</taxon>
        <taxon>Pleosporineae</taxon>
        <taxon>Didymellaceae</taxon>
        <taxon>Didymella</taxon>
    </lineage>
</organism>
<feature type="compositionally biased region" description="Acidic residues" evidence="9">
    <location>
        <begin position="399"/>
        <end position="413"/>
    </location>
</feature>
<keyword evidence="3" id="KW-0808">Transferase</keyword>
<dbReference type="AlphaFoldDB" id="A0A9W8Z9A8"/>
<feature type="region of interest" description="Disordered" evidence="9">
    <location>
        <begin position="1"/>
        <end position="75"/>
    </location>
</feature>
<feature type="compositionally biased region" description="Pro residues" evidence="9">
    <location>
        <begin position="344"/>
        <end position="356"/>
    </location>
</feature>
<sequence length="413" mass="45878">MQPGLTQDHPIELENTPPEEQPAARQMESKKKTVKKPARDAKGRFIKLEASPEPKADRKKVVKTTLPSKPRKPTRPEKTECIICANTKSTKRSFKASAVEGTCGHFESVCDTCVQKQIKTKMSEHQVTEAHLPCMFPQCDAVLDHTVLKDFLSKALFVQWDSAVTKHLLAADELYVACLNPKCGRYFSAEGCGSKHKAPSSRTKSKTKQKKETGIDKAACPYCEHELCLSCSRPWHSGTCDSAKQREDEKSEKAIKKLGAKPCPKCGINIEKRGGCDHMNCQRCRHNFCWECLGTYNSNANDHAETCTHRRPMIAHDIGNFVNDPNIQLAPDIQLVNGVTVGPAPSPVPVPRPHPQAQPGGGRQAPQQVRPNPRHSTGGMAHRRHPGPPAPRRRIVLREEDEADDNEEEGFED</sequence>
<dbReference type="Gene3D" id="1.20.120.1750">
    <property type="match status" value="1"/>
</dbReference>
<evidence type="ECO:0000256" key="5">
    <source>
        <dbReference type="ARBA" id="ARBA00022737"/>
    </source>
</evidence>
<keyword evidence="4" id="KW-0479">Metal-binding</keyword>
<feature type="compositionally biased region" description="Basic residues" evidence="9">
    <location>
        <begin position="381"/>
        <end position="395"/>
    </location>
</feature>
<evidence type="ECO:0000256" key="9">
    <source>
        <dbReference type="SAM" id="MobiDB-lite"/>
    </source>
</evidence>
<evidence type="ECO:0000259" key="10">
    <source>
        <dbReference type="PROSITE" id="PS51873"/>
    </source>
</evidence>
<keyword evidence="6" id="KW-0863">Zinc-finger</keyword>
<protein>
    <recommendedName>
        <fullName evidence="2">RBR-type E3 ubiquitin transferase</fullName>
        <ecNumber evidence="2">2.3.2.31</ecNumber>
    </recommendedName>
</protein>
<dbReference type="InterPro" id="IPR017907">
    <property type="entry name" value="Znf_RING_CS"/>
</dbReference>
<dbReference type="GO" id="GO:0061630">
    <property type="term" value="F:ubiquitin protein ligase activity"/>
    <property type="evidence" value="ECO:0007669"/>
    <property type="project" value="UniProtKB-EC"/>
</dbReference>
<dbReference type="Pfam" id="PF22191">
    <property type="entry name" value="IBR_1"/>
    <property type="match status" value="1"/>
</dbReference>
<name>A0A9W8Z9A8_9PLEO</name>
<dbReference type="InterPro" id="IPR031127">
    <property type="entry name" value="E3_UB_ligase_RBR"/>
</dbReference>
<evidence type="ECO:0000256" key="8">
    <source>
        <dbReference type="ARBA" id="ARBA00022833"/>
    </source>
</evidence>
<dbReference type="SUPFAM" id="SSF57850">
    <property type="entry name" value="RING/U-box"/>
    <property type="match status" value="2"/>
</dbReference>
<dbReference type="CDD" id="cd20335">
    <property type="entry name" value="BRcat_RBR"/>
    <property type="match status" value="1"/>
</dbReference>
<dbReference type="InterPro" id="IPR044066">
    <property type="entry name" value="TRIAD_supradom"/>
</dbReference>
<feature type="domain" description="RING-type" evidence="10">
    <location>
        <begin position="77"/>
        <end position="313"/>
    </location>
</feature>
<evidence type="ECO:0000313" key="11">
    <source>
        <dbReference type="EMBL" id="KAJ4402283.1"/>
    </source>
</evidence>
<dbReference type="InterPro" id="IPR002867">
    <property type="entry name" value="IBR_dom"/>
</dbReference>
<gene>
    <name evidence="11" type="ORF">N0V91_007316</name>
</gene>
<comment type="catalytic activity">
    <reaction evidence="1">
        <text>[E2 ubiquitin-conjugating enzyme]-S-ubiquitinyl-L-cysteine + [acceptor protein]-L-lysine = [E2 ubiquitin-conjugating enzyme]-L-cysteine + [acceptor protein]-N(6)-ubiquitinyl-L-lysine.</text>
        <dbReference type="EC" id="2.3.2.31"/>
    </reaction>
</comment>
<evidence type="ECO:0000256" key="6">
    <source>
        <dbReference type="ARBA" id="ARBA00022771"/>
    </source>
</evidence>
<feature type="region of interest" description="Disordered" evidence="9">
    <location>
        <begin position="191"/>
        <end position="210"/>
    </location>
</feature>
<proteinExistence type="predicted"/>
<keyword evidence="12" id="KW-1185">Reference proteome</keyword>
<evidence type="ECO:0000256" key="1">
    <source>
        <dbReference type="ARBA" id="ARBA00001798"/>
    </source>
</evidence>
<dbReference type="SMART" id="SM00647">
    <property type="entry name" value="IBR"/>
    <property type="match status" value="2"/>
</dbReference>
<evidence type="ECO:0000256" key="2">
    <source>
        <dbReference type="ARBA" id="ARBA00012251"/>
    </source>
</evidence>
<evidence type="ECO:0000256" key="7">
    <source>
        <dbReference type="ARBA" id="ARBA00022786"/>
    </source>
</evidence>
<dbReference type="Proteomes" id="UP001140510">
    <property type="component" value="Unassembled WGS sequence"/>
</dbReference>